<dbReference type="AlphaFoldDB" id="A0A564UV51"/>
<sequence>MAVKKRSKLVASRRCICDSVCSQFDRWSKKGILTADFLQDKIDKLENKLQGDNIADEYIGVRLYLYKRKAEKLRRQRN</sequence>
<dbReference type="Proteomes" id="UP000398619">
    <property type="component" value="Unassembled WGS sequence"/>
</dbReference>
<protein>
    <submittedName>
        <fullName evidence="1">Uncharacterized protein</fullName>
    </submittedName>
</protein>
<accession>A0A564UV51</accession>
<evidence type="ECO:0000313" key="1">
    <source>
        <dbReference type="EMBL" id="VUX23427.1"/>
    </source>
</evidence>
<reference evidence="1 2" key="1">
    <citation type="submission" date="2019-07" db="EMBL/GenBank/DDBJ databases">
        <authorList>
            <person name="Hibberd C M."/>
            <person name="Gehrig L. J."/>
            <person name="Chang H.-W."/>
            <person name="Venkatesh S."/>
        </authorList>
    </citation>
    <scope>NUCLEOTIDE SEQUENCE [LARGE SCALE GENOMIC DNA]</scope>
    <source>
        <strain evidence="1">Dorea_longicatena_SSTS_Bg7063</strain>
    </source>
</reference>
<gene>
    <name evidence="1" type="ORF">DLSSTS7063_03197</name>
</gene>
<organism evidence="1 2">
    <name type="scientific">Dorea longicatena</name>
    <dbReference type="NCBI Taxonomy" id="88431"/>
    <lineage>
        <taxon>Bacteria</taxon>
        <taxon>Bacillati</taxon>
        <taxon>Bacillota</taxon>
        <taxon>Clostridia</taxon>
        <taxon>Lachnospirales</taxon>
        <taxon>Lachnospiraceae</taxon>
        <taxon>Dorea</taxon>
    </lineage>
</organism>
<evidence type="ECO:0000313" key="2">
    <source>
        <dbReference type="Proteomes" id="UP000398619"/>
    </source>
</evidence>
<dbReference type="RefSeq" id="WP_144101721.1">
    <property type="nucleotide sequence ID" value="NZ_CABHNM010000079.1"/>
</dbReference>
<proteinExistence type="predicted"/>
<dbReference type="EMBL" id="CABHNM010000079">
    <property type="protein sequence ID" value="VUX23427.1"/>
    <property type="molecule type" value="Genomic_DNA"/>
</dbReference>
<name>A0A564UV51_9FIRM</name>